<sequence>MLYRSLSVLLPLLISFTFSLSAQIKEDWQIKAETGLIQLLKSDSEKDLSATRIELWTVSPGVTVTTAFGHAALRIFQGKEYGDKDYYLDFGVYDPSPGFLWRFLKGDAAFFVNVIPTDSAYRTWDGSGRGITATELKIDNTQKRKLFAEIIKTYDANQKGYTYENFTNNCVTFLRDIISKGLTPLELKEIEEGRDTWRERVYPYSNTIVWLNINETLLFDHDTDKKRNPHELIYLPNDLLKSLQQTSIPQETKIILKDRWQKEGKSSAIWMVIFLAILLFSFPAKFLQLFERIAEILYGFVAGIGGTLVTLVYLFTSFSFMNETIAWLAISPIDFFVWKKYENFKNKKLYFYLIGIRLLMLIIALILKFTFYQQTLGNLLFLSSFFYLCLLYKKRNEFQTLFLSNK</sequence>
<feature type="transmembrane region" description="Helical" evidence="1">
    <location>
        <begin position="267"/>
        <end position="284"/>
    </location>
</feature>
<keyword evidence="1" id="KW-0472">Membrane</keyword>
<gene>
    <name evidence="4" type="ORF">LPTSP3_g23480</name>
</gene>
<keyword evidence="1" id="KW-1133">Transmembrane helix</keyword>
<feature type="transmembrane region" description="Helical" evidence="1">
    <location>
        <begin position="375"/>
        <end position="392"/>
    </location>
</feature>
<feature type="signal peptide" evidence="2">
    <location>
        <begin position="1"/>
        <end position="22"/>
    </location>
</feature>
<feature type="chain" id="PRO_5046495402" description="Lnb N-terminal periplasmic domain-containing protein" evidence="2">
    <location>
        <begin position="23"/>
        <end position="406"/>
    </location>
</feature>
<dbReference type="Proteomes" id="UP000245263">
    <property type="component" value="Chromosome 1"/>
</dbReference>
<accession>A0ABM7UKJ8</accession>
<feature type="domain" description="Lnb N-terminal periplasmic" evidence="3">
    <location>
        <begin position="47"/>
        <end position="198"/>
    </location>
</feature>
<dbReference type="InterPro" id="IPR025178">
    <property type="entry name" value="Lnb_N"/>
</dbReference>
<dbReference type="Pfam" id="PF13387">
    <property type="entry name" value="Lnb_N"/>
    <property type="match status" value="1"/>
</dbReference>
<feature type="transmembrane region" description="Helical" evidence="1">
    <location>
        <begin position="349"/>
        <end position="369"/>
    </location>
</feature>
<reference evidence="4 5" key="1">
    <citation type="submission" date="2021-08" db="EMBL/GenBank/DDBJ databases">
        <title>Complete genome sequence of Leptospira kobayashii strain E30.</title>
        <authorList>
            <person name="Nakao R."/>
            <person name="Nakamura S."/>
            <person name="Masuzawa T."/>
            <person name="Koizumi N."/>
        </authorList>
    </citation>
    <scope>NUCLEOTIDE SEQUENCE [LARGE SCALE GENOMIC DNA]</scope>
    <source>
        <strain evidence="4 5">E30</strain>
    </source>
</reference>
<keyword evidence="5" id="KW-1185">Reference proteome</keyword>
<evidence type="ECO:0000256" key="1">
    <source>
        <dbReference type="SAM" id="Phobius"/>
    </source>
</evidence>
<dbReference type="EMBL" id="AP025028">
    <property type="protein sequence ID" value="BDA79418.1"/>
    <property type="molecule type" value="Genomic_DNA"/>
</dbReference>
<evidence type="ECO:0000313" key="4">
    <source>
        <dbReference type="EMBL" id="BDA79418.1"/>
    </source>
</evidence>
<dbReference type="RefSeq" id="WP_109019174.1">
    <property type="nucleotide sequence ID" value="NZ_AP025028.1"/>
</dbReference>
<organism evidence="4 5">
    <name type="scientific">Leptospira kobayashii</name>
    <dbReference type="NCBI Taxonomy" id="1917830"/>
    <lineage>
        <taxon>Bacteria</taxon>
        <taxon>Pseudomonadati</taxon>
        <taxon>Spirochaetota</taxon>
        <taxon>Spirochaetia</taxon>
        <taxon>Leptospirales</taxon>
        <taxon>Leptospiraceae</taxon>
        <taxon>Leptospira</taxon>
    </lineage>
</organism>
<feature type="transmembrane region" description="Helical" evidence="1">
    <location>
        <begin position="296"/>
        <end position="314"/>
    </location>
</feature>
<evidence type="ECO:0000259" key="3">
    <source>
        <dbReference type="Pfam" id="PF13387"/>
    </source>
</evidence>
<name>A0ABM7UKJ8_9LEPT</name>
<evidence type="ECO:0000256" key="2">
    <source>
        <dbReference type="SAM" id="SignalP"/>
    </source>
</evidence>
<protein>
    <recommendedName>
        <fullName evidence="3">Lnb N-terminal periplasmic domain-containing protein</fullName>
    </recommendedName>
</protein>
<evidence type="ECO:0000313" key="5">
    <source>
        <dbReference type="Proteomes" id="UP000245263"/>
    </source>
</evidence>
<proteinExistence type="predicted"/>
<keyword evidence="1" id="KW-0812">Transmembrane</keyword>
<keyword evidence="2" id="KW-0732">Signal</keyword>